<evidence type="ECO:0000256" key="4">
    <source>
        <dbReference type="ARBA" id="ARBA00022692"/>
    </source>
</evidence>
<dbReference type="PIRSF" id="PIRSF006066">
    <property type="entry name" value="HI0050"/>
    <property type="match status" value="1"/>
</dbReference>
<protein>
    <recommendedName>
        <fullName evidence="7">TRAP transporter large permease protein</fullName>
    </recommendedName>
</protein>
<keyword evidence="10" id="KW-1185">Reference proteome</keyword>
<feature type="transmembrane region" description="Helical" evidence="7">
    <location>
        <begin position="274"/>
        <end position="296"/>
    </location>
</feature>
<evidence type="ECO:0000259" key="8">
    <source>
        <dbReference type="Pfam" id="PF06808"/>
    </source>
</evidence>
<keyword evidence="3 7" id="KW-0997">Cell inner membrane</keyword>
<dbReference type="PANTHER" id="PTHR33362">
    <property type="entry name" value="SIALIC ACID TRAP TRANSPORTER PERMEASE PROTEIN SIAT-RELATED"/>
    <property type="match status" value="1"/>
</dbReference>
<accession>A0ABR9B9V9</accession>
<reference evidence="10" key="1">
    <citation type="submission" date="2023-07" db="EMBL/GenBank/DDBJ databases">
        <title>Thauera sp. CAU 1555 isolated from sand of Yaerae Beach.</title>
        <authorList>
            <person name="Kim W."/>
        </authorList>
    </citation>
    <scope>NUCLEOTIDE SEQUENCE [LARGE SCALE GENOMIC DNA]</scope>
    <source>
        <strain evidence="10">CAU 1555</strain>
    </source>
</reference>
<feature type="transmembrane region" description="Helical" evidence="7">
    <location>
        <begin position="316"/>
        <end position="346"/>
    </location>
</feature>
<dbReference type="EMBL" id="JACYTO010000001">
    <property type="protein sequence ID" value="MBD8502976.1"/>
    <property type="molecule type" value="Genomic_DNA"/>
</dbReference>
<comment type="subunit">
    <text evidence="7">The complex comprises the extracytoplasmic solute receptor protein and the two transmembrane proteins.</text>
</comment>
<comment type="function">
    <text evidence="7">Part of the tripartite ATP-independent periplasmic (TRAP) transport system.</text>
</comment>
<feature type="transmembrane region" description="Helical" evidence="7">
    <location>
        <begin position="214"/>
        <end position="238"/>
    </location>
</feature>
<feature type="transmembrane region" description="Helical" evidence="7">
    <location>
        <begin position="165"/>
        <end position="193"/>
    </location>
</feature>
<dbReference type="PANTHER" id="PTHR33362:SF2">
    <property type="entry name" value="TRAP TRANSPORTER LARGE PERMEASE PROTEIN"/>
    <property type="match status" value="1"/>
</dbReference>
<dbReference type="Pfam" id="PF06808">
    <property type="entry name" value="DctM"/>
    <property type="match status" value="1"/>
</dbReference>
<feature type="transmembrane region" description="Helical" evidence="7">
    <location>
        <begin position="244"/>
        <end position="262"/>
    </location>
</feature>
<dbReference type="Proteomes" id="UP000603602">
    <property type="component" value="Unassembled WGS sequence"/>
</dbReference>
<gene>
    <name evidence="9" type="ORF">IFO67_08790</name>
</gene>
<comment type="similarity">
    <text evidence="7">Belongs to the TRAP transporter large permease family.</text>
</comment>
<comment type="subcellular location">
    <subcellularLocation>
        <location evidence="1 7">Cell inner membrane</location>
        <topology evidence="1 7">Multi-pass membrane protein</topology>
    </subcellularLocation>
</comment>
<dbReference type="InterPro" id="IPR010656">
    <property type="entry name" value="DctM"/>
</dbReference>
<evidence type="ECO:0000256" key="3">
    <source>
        <dbReference type="ARBA" id="ARBA00022519"/>
    </source>
</evidence>
<keyword evidence="5 7" id="KW-1133">Transmembrane helix</keyword>
<feature type="transmembrane region" description="Helical" evidence="7">
    <location>
        <begin position="358"/>
        <end position="378"/>
    </location>
</feature>
<feature type="transmembrane region" description="Helical" evidence="7">
    <location>
        <begin position="100"/>
        <end position="121"/>
    </location>
</feature>
<evidence type="ECO:0000256" key="7">
    <source>
        <dbReference type="RuleBase" id="RU369079"/>
    </source>
</evidence>
<dbReference type="NCBIfam" id="TIGR00786">
    <property type="entry name" value="dctM"/>
    <property type="match status" value="1"/>
</dbReference>
<sequence>MITLIVFFGLLFAGLPILGTILVSALVFMATADLAVLFDSVPIQFYGALEINSLLAIPLFLLVGEIMNKAGLTQRLIAVAEVLVGGLRGGLAYANLFTNAMAASILGSAIAQIGVMSKVMIPAMERTGYDRAFSGAVTVSAGLLGPIIPPSMLMIIYGVVAVQPIAPLFIAGILPGVLLVSALALVIVLFGLLGPGLLGPGLPAGQRGDRAASLRVLVEGLVPAVIPVVVIGGIMAGVMTPTESGAVAAVIALALGLAYREIHVRELGRILLEVGINTATITGLIAAASVLSWVLAFQGVPDLVVEAMQGLTDSPFVFLLLVIVMMLLLGMFLESISVLIVVVPLLMPVVTSLGIDPIHFGVVCTVATVIGLVTPPVGPGLYIAIVQADIRMGPLFRATAPFLLAVMLVLVLIAAVPQISTWLPALMTAR</sequence>
<evidence type="ECO:0000256" key="6">
    <source>
        <dbReference type="ARBA" id="ARBA00023136"/>
    </source>
</evidence>
<dbReference type="InterPro" id="IPR004681">
    <property type="entry name" value="TRAP_DctM"/>
</dbReference>
<evidence type="ECO:0000256" key="5">
    <source>
        <dbReference type="ARBA" id="ARBA00022989"/>
    </source>
</evidence>
<evidence type="ECO:0000313" key="10">
    <source>
        <dbReference type="Proteomes" id="UP000603602"/>
    </source>
</evidence>
<evidence type="ECO:0000313" key="9">
    <source>
        <dbReference type="EMBL" id="MBD8502976.1"/>
    </source>
</evidence>
<keyword evidence="2" id="KW-1003">Cell membrane</keyword>
<dbReference type="RefSeq" id="WP_187717717.1">
    <property type="nucleotide sequence ID" value="NZ_JACTAH010000001.1"/>
</dbReference>
<name>A0ABR9B9V9_9RHOO</name>
<proteinExistence type="inferred from homology"/>
<feature type="transmembrane region" description="Helical" evidence="7">
    <location>
        <begin position="76"/>
        <end position="94"/>
    </location>
</feature>
<keyword evidence="4 7" id="KW-0812">Transmembrane</keyword>
<comment type="caution">
    <text evidence="9">The sequence shown here is derived from an EMBL/GenBank/DDBJ whole genome shotgun (WGS) entry which is preliminary data.</text>
</comment>
<keyword evidence="7" id="KW-0813">Transport</keyword>
<evidence type="ECO:0000256" key="1">
    <source>
        <dbReference type="ARBA" id="ARBA00004429"/>
    </source>
</evidence>
<organism evidence="9 10">
    <name type="scientific">Thauera sedimentorum</name>
    <dbReference type="NCBI Taxonomy" id="2767595"/>
    <lineage>
        <taxon>Bacteria</taxon>
        <taxon>Pseudomonadati</taxon>
        <taxon>Pseudomonadota</taxon>
        <taxon>Betaproteobacteria</taxon>
        <taxon>Rhodocyclales</taxon>
        <taxon>Zoogloeaceae</taxon>
        <taxon>Thauera</taxon>
    </lineage>
</organism>
<feature type="transmembrane region" description="Helical" evidence="7">
    <location>
        <begin position="133"/>
        <end position="159"/>
    </location>
</feature>
<feature type="transmembrane region" description="Helical" evidence="7">
    <location>
        <begin position="398"/>
        <end position="423"/>
    </location>
</feature>
<keyword evidence="6 7" id="KW-0472">Membrane</keyword>
<evidence type="ECO:0000256" key="2">
    <source>
        <dbReference type="ARBA" id="ARBA00022475"/>
    </source>
</evidence>
<feature type="domain" description="TRAP C4-dicarboxylate transport system permease DctM subunit" evidence="8">
    <location>
        <begin position="4"/>
        <end position="419"/>
    </location>
</feature>
<feature type="transmembrane region" description="Helical" evidence="7">
    <location>
        <begin position="43"/>
        <end position="64"/>
    </location>
</feature>